<evidence type="ECO:0000313" key="5">
    <source>
        <dbReference type="Proteomes" id="UP000070539"/>
    </source>
</evidence>
<keyword evidence="1" id="KW-0732">Signal</keyword>
<proteinExistence type="predicted"/>
<keyword evidence="5" id="KW-1185">Reference proteome</keyword>
<evidence type="ECO:0000256" key="2">
    <source>
        <dbReference type="SAM" id="Phobius"/>
    </source>
</evidence>
<dbReference type="PANTHER" id="PTHR35788:SF1">
    <property type="entry name" value="EXPORTED PROTEIN"/>
    <property type="match status" value="1"/>
</dbReference>
<sequence length="500" mass="54954">MEQSNGGKRFRSQPKKTMTKVFVGLLALCICAAGGYFAYANTQNQKLKDILAQKGIYPGITIDGIDVSGLSKEEAASLLIDTHGANAATQKLVLFFEEEEWEYSFQEIGAEYKVQDAVELAYSVGRTGTEKENMQVVSSLIKNGEEIPLEFTYDEIKMQDKLIEIAEEFDQEAQNSTMTREKGKFVISKEVEGRKMDLEGTMLNVDRVMEGKKSGRAAIVADLTEPKITYEDNQKVTDLIGSYSTKFTANDKNRNTNLAVGCKYINGTIIAPGEVFSAMEGLGEQTYERGYRDAGVYVNGKVEAGMGGGVCQISSTLYNAAIYAELEIVERHPHSMTVGYVPLGRDAAVADTYKDLKIKNDTDYPVYIEASVANGVLKVNIYGHEIHDAGREVEFQTVYEATIPKPDEIVKEDPEKAEGEREITFTGRTGAKVSVYKTVLENGKQVSKERFSSSSYRAVADEVTVGTKKAETATQTISTPFSQANNTQIGNVGDNSYGIQ</sequence>
<dbReference type="PANTHER" id="PTHR35788">
    <property type="entry name" value="EXPORTED PROTEIN-RELATED"/>
    <property type="match status" value="1"/>
</dbReference>
<keyword evidence="2" id="KW-0812">Transmembrane</keyword>
<protein>
    <submittedName>
        <fullName evidence="4">Vancomycin B-type resistance protein VanW</fullName>
    </submittedName>
</protein>
<dbReference type="Pfam" id="PF04294">
    <property type="entry name" value="VanW"/>
    <property type="match status" value="1"/>
</dbReference>
<dbReference type="Gene3D" id="2.20.230.10">
    <property type="entry name" value="Resuscitation-promoting factor rpfb"/>
    <property type="match status" value="1"/>
</dbReference>
<dbReference type="Pfam" id="PF12229">
    <property type="entry name" value="PG_binding_4"/>
    <property type="match status" value="1"/>
</dbReference>
<gene>
    <name evidence="4" type="primary">vanW_2</name>
    <name evidence="4" type="ORF">CLNEO_27680</name>
</gene>
<dbReference type="InterPro" id="IPR011098">
    <property type="entry name" value="G5_dom"/>
</dbReference>
<evidence type="ECO:0000313" key="4">
    <source>
        <dbReference type="EMBL" id="KXL51909.1"/>
    </source>
</evidence>
<evidence type="ECO:0000256" key="1">
    <source>
        <dbReference type="ARBA" id="ARBA00022729"/>
    </source>
</evidence>
<dbReference type="InterPro" id="IPR022029">
    <property type="entry name" value="YoaR-like_PG-bd"/>
</dbReference>
<dbReference type="PROSITE" id="PS51109">
    <property type="entry name" value="G5"/>
    <property type="match status" value="1"/>
</dbReference>
<dbReference type="Pfam" id="PF07501">
    <property type="entry name" value="G5"/>
    <property type="match status" value="1"/>
</dbReference>
<dbReference type="InterPro" id="IPR052913">
    <property type="entry name" value="Glycopeptide_resist_protein"/>
</dbReference>
<dbReference type="PATRIC" id="fig|36847.3.peg.3234"/>
<name>A0A136WC42_9FIRM</name>
<accession>A0A136WC42</accession>
<dbReference type="InterPro" id="IPR007391">
    <property type="entry name" value="Vancomycin_resist_VanW"/>
</dbReference>
<dbReference type="SMART" id="SM01208">
    <property type="entry name" value="G5"/>
    <property type="match status" value="1"/>
</dbReference>
<comment type="caution">
    <text evidence="4">The sequence shown here is derived from an EMBL/GenBank/DDBJ whole genome shotgun (WGS) entry which is preliminary data.</text>
</comment>
<keyword evidence="2" id="KW-0472">Membrane</keyword>
<evidence type="ECO:0000259" key="3">
    <source>
        <dbReference type="PROSITE" id="PS51109"/>
    </source>
</evidence>
<keyword evidence="2" id="KW-1133">Transmembrane helix</keyword>
<dbReference type="RefSeq" id="WP_066090497.1">
    <property type="nucleotide sequence ID" value="NZ_LRVM01000013.1"/>
</dbReference>
<feature type="transmembrane region" description="Helical" evidence="2">
    <location>
        <begin position="21"/>
        <end position="39"/>
    </location>
</feature>
<dbReference type="EMBL" id="LRVM01000013">
    <property type="protein sequence ID" value="KXL51909.1"/>
    <property type="molecule type" value="Genomic_DNA"/>
</dbReference>
<dbReference type="STRING" id="36847.CLNEO_27680"/>
<dbReference type="OrthoDB" id="9797191at2"/>
<dbReference type="Proteomes" id="UP000070539">
    <property type="component" value="Unassembled WGS sequence"/>
</dbReference>
<reference evidence="4 5" key="1">
    <citation type="submission" date="2016-01" db="EMBL/GenBank/DDBJ databases">
        <title>Genome sequence of Clostridium neopropionicum X4, DSM-3847.</title>
        <authorList>
            <person name="Poehlein A."/>
            <person name="Beck M.H."/>
            <person name="Bengelsdorf F.R."/>
            <person name="Daniel R."/>
            <person name="Duerre P."/>
        </authorList>
    </citation>
    <scope>NUCLEOTIDE SEQUENCE [LARGE SCALE GENOMIC DNA]</scope>
    <source>
        <strain evidence="4 5">DSM-3847</strain>
    </source>
</reference>
<feature type="domain" description="G5" evidence="3">
    <location>
        <begin position="389"/>
        <end position="469"/>
    </location>
</feature>
<organism evidence="4 5">
    <name type="scientific">Anaerotignum neopropionicum</name>
    <dbReference type="NCBI Taxonomy" id="36847"/>
    <lineage>
        <taxon>Bacteria</taxon>
        <taxon>Bacillati</taxon>
        <taxon>Bacillota</taxon>
        <taxon>Clostridia</taxon>
        <taxon>Lachnospirales</taxon>
        <taxon>Anaerotignaceae</taxon>
        <taxon>Anaerotignum</taxon>
    </lineage>
</organism>
<dbReference type="AlphaFoldDB" id="A0A136WC42"/>